<feature type="compositionally biased region" description="Polar residues" evidence="1">
    <location>
        <begin position="369"/>
        <end position="379"/>
    </location>
</feature>
<dbReference type="AlphaFoldDB" id="A0A9W7W4X7"/>
<dbReference type="OrthoDB" id="3600083at2759"/>
<name>A0A9W7W4X7_9PEZI</name>
<organism evidence="2 3">
    <name type="scientific">Teratosphaeria destructans</name>
    <dbReference type="NCBI Taxonomy" id="418781"/>
    <lineage>
        <taxon>Eukaryota</taxon>
        <taxon>Fungi</taxon>
        <taxon>Dikarya</taxon>
        <taxon>Ascomycota</taxon>
        <taxon>Pezizomycotina</taxon>
        <taxon>Dothideomycetes</taxon>
        <taxon>Dothideomycetidae</taxon>
        <taxon>Mycosphaerellales</taxon>
        <taxon>Teratosphaeriaceae</taxon>
        <taxon>Teratosphaeria</taxon>
    </lineage>
</organism>
<proteinExistence type="predicted"/>
<evidence type="ECO:0000313" key="2">
    <source>
        <dbReference type="EMBL" id="KAH9838190.1"/>
    </source>
</evidence>
<feature type="compositionally biased region" description="Basic and acidic residues" evidence="1">
    <location>
        <begin position="39"/>
        <end position="63"/>
    </location>
</feature>
<comment type="caution">
    <text evidence="2">The sequence shown here is derived from an EMBL/GenBank/DDBJ whole genome shotgun (WGS) entry which is preliminary data.</text>
</comment>
<feature type="compositionally biased region" description="Low complexity" evidence="1">
    <location>
        <begin position="126"/>
        <end position="137"/>
    </location>
</feature>
<gene>
    <name evidence="2" type="ORF">Tdes44962_MAKER08194</name>
</gene>
<feature type="compositionally biased region" description="Basic and acidic residues" evidence="1">
    <location>
        <begin position="1"/>
        <end position="23"/>
    </location>
</feature>
<dbReference type="EMBL" id="RIBY02000713">
    <property type="protein sequence ID" value="KAH9838190.1"/>
    <property type="molecule type" value="Genomic_DNA"/>
</dbReference>
<protein>
    <submittedName>
        <fullName evidence="2">Uncharacterized protein</fullName>
    </submittedName>
</protein>
<feature type="compositionally biased region" description="Basic and acidic residues" evidence="1">
    <location>
        <begin position="252"/>
        <end position="274"/>
    </location>
</feature>
<reference evidence="2 3" key="1">
    <citation type="journal article" date="2018" name="IMA Fungus">
        <title>IMA Genome-F 10: Nine draft genome sequences of Claviceps purpurea s.lat., including C. arundinis, C. humidiphila, and C. cf. spartinae, pseudomolecules for the pitch canker pathogen Fusarium circinatum, draft genome of Davidsoniella eucalypti, Grosmannia galeiformis, Quambalaria eucalypti, and Teratosphaeria destructans.</title>
        <authorList>
            <person name="Wingfield B.D."/>
            <person name="Liu M."/>
            <person name="Nguyen H.D."/>
            <person name="Lane F.A."/>
            <person name="Morgan S.W."/>
            <person name="De Vos L."/>
            <person name="Wilken P.M."/>
            <person name="Duong T.A."/>
            <person name="Aylward J."/>
            <person name="Coetzee M.P."/>
            <person name="Dadej K."/>
            <person name="De Beer Z.W."/>
            <person name="Findlay W."/>
            <person name="Havenga M."/>
            <person name="Kolarik M."/>
            <person name="Menzies J.G."/>
            <person name="Naidoo K."/>
            <person name="Pochopski O."/>
            <person name="Shoukouhi P."/>
            <person name="Santana Q.C."/>
            <person name="Seifert K.A."/>
            <person name="Soal N."/>
            <person name="Steenkamp E.T."/>
            <person name="Tatham C.T."/>
            <person name="van der Nest M.A."/>
            <person name="Wingfield M.J."/>
        </authorList>
    </citation>
    <scope>NUCLEOTIDE SEQUENCE [LARGE SCALE GENOMIC DNA]</scope>
    <source>
        <strain evidence="2">CMW44962</strain>
    </source>
</reference>
<feature type="compositionally biased region" description="Polar residues" evidence="1">
    <location>
        <begin position="292"/>
        <end position="311"/>
    </location>
</feature>
<accession>A0A9W7W4X7</accession>
<feature type="compositionally biased region" description="Low complexity" evidence="1">
    <location>
        <begin position="84"/>
        <end position="99"/>
    </location>
</feature>
<feature type="region of interest" description="Disordered" evidence="1">
    <location>
        <begin position="1"/>
        <end position="440"/>
    </location>
</feature>
<evidence type="ECO:0000256" key="1">
    <source>
        <dbReference type="SAM" id="MobiDB-lite"/>
    </source>
</evidence>
<dbReference type="Proteomes" id="UP001138500">
    <property type="component" value="Unassembled WGS sequence"/>
</dbReference>
<feature type="compositionally biased region" description="Low complexity" evidence="1">
    <location>
        <begin position="156"/>
        <end position="166"/>
    </location>
</feature>
<reference evidence="2 3" key="2">
    <citation type="journal article" date="2021" name="Curr. Genet.">
        <title>Genetic response to nitrogen starvation in the aggressive Eucalyptus foliar pathogen Teratosphaeria destructans.</title>
        <authorList>
            <person name="Havenga M."/>
            <person name="Wingfield B.D."/>
            <person name="Wingfield M.J."/>
            <person name="Dreyer L.L."/>
            <person name="Roets F."/>
            <person name="Aylward J."/>
        </authorList>
    </citation>
    <scope>NUCLEOTIDE SEQUENCE [LARGE SCALE GENOMIC DNA]</scope>
    <source>
        <strain evidence="2">CMW44962</strain>
    </source>
</reference>
<feature type="compositionally biased region" description="Basic and acidic residues" evidence="1">
    <location>
        <begin position="167"/>
        <end position="176"/>
    </location>
</feature>
<sequence length="440" mass="45415">MASTEGKTKHEGATRASGDDSTRSSRAGQRRGSFSEGSDDGKTHAASDLKKTISKEVERRQEGEVAETILEAAVESASGTPSVGTPQATAAGTATQAAADSLAKAEDQEPVNPDKPTTAAEEEPAAMKPAEPSSEEAVSGGQALPPGAEDLRKTDPAAPGDAAADVPETKATEESAKTPPTKATEKATKAFKSVKAAVKPNAIAAKPEPKSESHPKAPTKKPSRSSLTPSVAAHAKSVNGDKAAPAKSPTHSSDRRFTGETRAHAPQRHPEQTKWHGCRCCQAETGLIKATPRTSLAASQRPSSRTSTNGGQKPAVASDSFLERMMRPTAASASKVHEKPAEIKSPSRASKALPMRPKTNGHVKKPAEKTSSPSTTAQAEQAPAAGTDESFAADTTEVEKQEPTSAGDKGDATPLSQEHGDTAAVPGLEATPAFGDKEIR</sequence>
<keyword evidence="3" id="KW-1185">Reference proteome</keyword>
<evidence type="ECO:0000313" key="3">
    <source>
        <dbReference type="Proteomes" id="UP001138500"/>
    </source>
</evidence>